<dbReference type="InterPro" id="IPR049326">
    <property type="entry name" value="Rhodopsin_dom_fungi"/>
</dbReference>
<protein>
    <recommendedName>
        <fullName evidence="8">Rhodopsin domain-containing protein</fullName>
    </recommendedName>
</protein>
<comment type="similarity">
    <text evidence="5">Belongs to the SAT4 family.</text>
</comment>
<dbReference type="OrthoDB" id="5417887at2759"/>
<dbReference type="Proteomes" id="UP000717696">
    <property type="component" value="Unassembled WGS sequence"/>
</dbReference>
<keyword evidence="10" id="KW-1185">Reference proteome</keyword>
<keyword evidence="4 7" id="KW-0472">Membrane</keyword>
<dbReference type="AlphaFoldDB" id="A0A9P9DT85"/>
<feature type="region of interest" description="Disordered" evidence="6">
    <location>
        <begin position="274"/>
        <end position="295"/>
    </location>
</feature>
<feature type="transmembrane region" description="Helical" evidence="7">
    <location>
        <begin position="88"/>
        <end position="112"/>
    </location>
</feature>
<feature type="transmembrane region" description="Helical" evidence="7">
    <location>
        <begin position="161"/>
        <end position="185"/>
    </location>
</feature>
<feature type="transmembrane region" description="Helical" evidence="7">
    <location>
        <begin position="43"/>
        <end position="68"/>
    </location>
</feature>
<evidence type="ECO:0000313" key="9">
    <source>
        <dbReference type="EMBL" id="KAH7124853.1"/>
    </source>
</evidence>
<sequence>MASDDAGPRIVAAVWTLVVVSATFLALRFYCKLAKHRSLWWDDYFLLASWVCLLLSVAGITCLVRLGFGKHVQDIPPDDLSQHSLTGAIEGTFSILAVTLSKTSFAITLLRIVGRWMKLFIWATIILMNVLFVTNILLMWLQCTPPEKLWHPEIHGTCLSLRTWLIYSMTVAAFSGIMDCVLALLPWKLVWKLQMKVKEKIGVSLAMSMGVFAGATAIVKTVMLMAMASPDFTHDGASLLIWGTAESAVTIIAASIPILRVLVSDFHSSARKYYNQNSEPTTTRKSKTTTNRTQTRTIIRSERPDDASERSIVAATGQGIVATSEIEVEYRRAASDADSFGYEMESV</sequence>
<dbReference type="InterPro" id="IPR052337">
    <property type="entry name" value="SAT4-like"/>
</dbReference>
<proteinExistence type="inferred from homology"/>
<organism evidence="9 10">
    <name type="scientific">Dactylonectria estremocensis</name>
    <dbReference type="NCBI Taxonomy" id="1079267"/>
    <lineage>
        <taxon>Eukaryota</taxon>
        <taxon>Fungi</taxon>
        <taxon>Dikarya</taxon>
        <taxon>Ascomycota</taxon>
        <taxon>Pezizomycotina</taxon>
        <taxon>Sordariomycetes</taxon>
        <taxon>Hypocreomycetidae</taxon>
        <taxon>Hypocreales</taxon>
        <taxon>Nectriaceae</taxon>
        <taxon>Dactylonectria</taxon>
    </lineage>
</organism>
<dbReference type="PANTHER" id="PTHR33048:SF42">
    <property type="entry name" value="INTEGRAL MEMBRANE PROTEIN"/>
    <property type="match status" value="1"/>
</dbReference>
<evidence type="ECO:0000256" key="6">
    <source>
        <dbReference type="SAM" id="MobiDB-lite"/>
    </source>
</evidence>
<name>A0A9P9DT85_9HYPO</name>
<keyword evidence="3 7" id="KW-1133">Transmembrane helix</keyword>
<gene>
    <name evidence="9" type="ORF">B0J13DRAFT_646752</name>
</gene>
<evidence type="ECO:0000313" key="10">
    <source>
        <dbReference type="Proteomes" id="UP000717696"/>
    </source>
</evidence>
<evidence type="ECO:0000256" key="5">
    <source>
        <dbReference type="ARBA" id="ARBA00038359"/>
    </source>
</evidence>
<reference evidence="9" key="1">
    <citation type="journal article" date="2021" name="Nat. Commun.">
        <title>Genetic determinants of endophytism in the Arabidopsis root mycobiome.</title>
        <authorList>
            <person name="Mesny F."/>
            <person name="Miyauchi S."/>
            <person name="Thiergart T."/>
            <person name="Pickel B."/>
            <person name="Atanasova L."/>
            <person name="Karlsson M."/>
            <person name="Huettel B."/>
            <person name="Barry K.W."/>
            <person name="Haridas S."/>
            <person name="Chen C."/>
            <person name="Bauer D."/>
            <person name="Andreopoulos W."/>
            <person name="Pangilinan J."/>
            <person name="LaButti K."/>
            <person name="Riley R."/>
            <person name="Lipzen A."/>
            <person name="Clum A."/>
            <person name="Drula E."/>
            <person name="Henrissat B."/>
            <person name="Kohler A."/>
            <person name="Grigoriev I.V."/>
            <person name="Martin F.M."/>
            <person name="Hacquard S."/>
        </authorList>
    </citation>
    <scope>NUCLEOTIDE SEQUENCE</scope>
    <source>
        <strain evidence="9">MPI-CAGE-AT-0021</strain>
    </source>
</reference>
<dbReference type="PANTHER" id="PTHR33048">
    <property type="entry name" value="PTH11-LIKE INTEGRAL MEMBRANE PROTEIN (AFU_ORTHOLOGUE AFUA_5G11245)"/>
    <property type="match status" value="1"/>
</dbReference>
<feature type="transmembrane region" description="Helical" evidence="7">
    <location>
        <begin position="12"/>
        <end position="31"/>
    </location>
</feature>
<dbReference type="GO" id="GO:0016020">
    <property type="term" value="C:membrane"/>
    <property type="evidence" value="ECO:0007669"/>
    <property type="project" value="UniProtKB-SubCell"/>
</dbReference>
<evidence type="ECO:0000259" key="8">
    <source>
        <dbReference type="Pfam" id="PF20684"/>
    </source>
</evidence>
<keyword evidence="2 7" id="KW-0812">Transmembrane</keyword>
<comment type="caution">
    <text evidence="9">The sequence shown here is derived from an EMBL/GenBank/DDBJ whole genome shotgun (WGS) entry which is preliminary data.</text>
</comment>
<evidence type="ECO:0000256" key="3">
    <source>
        <dbReference type="ARBA" id="ARBA00022989"/>
    </source>
</evidence>
<dbReference type="Pfam" id="PF20684">
    <property type="entry name" value="Fung_rhodopsin"/>
    <property type="match status" value="1"/>
</dbReference>
<feature type="transmembrane region" description="Helical" evidence="7">
    <location>
        <begin position="239"/>
        <end position="263"/>
    </location>
</feature>
<evidence type="ECO:0000256" key="4">
    <source>
        <dbReference type="ARBA" id="ARBA00023136"/>
    </source>
</evidence>
<feature type="transmembrane region" description="Helical" evidence="7">
    <location>
        <begin position="205"/>
        <end position="227"/>
    </location>
</feature>
<dbReference type="EMBL" id="JAGMUU010000024">
    <property type="protein sequence ID" value="KAH7124853.1"/>
    <property type="molecule type" value="Genomic_DNA"/>
</dbReference>
<evidence type="ECO:0000256" key="7">
    <source>
        <dbReference type="SAM" id="Phobius"/>
    </source>
</evidence>
<feature type="domain" description="Rhodopsin" evidence="8">
    <location>
        <begin position="27"/>
        <end position="264"/>
    </location>
</feature>
<evidence type="ECO:0000256" key="2">
    <source>
        <dbReference type="ARBA" id="ARBA00022692"/>
    </source>
</evidence>
<evidence type="ECO:0000256" key="1">
    <source>
        <dbReference type="ARBA" id="ARBA00004141"/>
    </source>
</evidence>
<feature type="transmembrane region" description="Helical" evidence="7">
    <location>
        <begin position="119"/>
        <end position="141"/>
    </location>
</feature>
<accession>A0A9P9DT85</accession>
<comment type="subcellular location">
    <subcellularLocation>
        <location evidence="1">Membrane</location>
        <topology evidence="1">Multi-pass membrane protein</topology>
    </subcellularLocation>
</comment>